<dbReference type="VEuPathDB" id="FungiDB:YALI0_C07909g"/>
<feature type="domain" description="RNA polymerase II assembly factor Rtp1 C-terminal" evidence="3">
    <location>
        <begin position="721"/>
        <end position="821"/>
    </location>
</feature>
<dbReference type="PANTHER" id="PTHR20959:SF1">
    <property type="entry name" value="TRANSPORT AND GOLGI ORGANIZATION PROTEIN 6 HOMOLOG"/>
    <property type="match status" value="1"/>
</dbReference>
<evidence type="ECO:0000259" key="2">
    <source>
        <dbReference type="Pfam" id="PF10304"/>
    </source>
</evidence>
<dbReference type="EMBL" id="CP017555">
    <property type="protein sequence ID" value="AOW02498.1"/>
    <property type="molecule type" value="Genomic_DNA"/>
</dbReference>
<dbReference type="RefSeq" id="XP_501576.2">
    <property type="nucleotide sequence ID" value="XM_501576.3"/>
</dbReference>
<dbReference type="InterPro" id="IPR019414">
    <property type="entry name" value="Rtp1_C2"/>
</dbReference>
<proteinExistence type="inferred from homology"/>
<evidence type="ECO:0000259" key="3">
    <source>
        <dbReference type="Pfam" id="PF10363"/>
    </source>
</evidence>
<dbReference type="GeneID" id="2909781"/>
<name>A0A1D8NA38_YARLL</name>
<dbReference type="InterPro" id="IPR019451">
    <property type="entry name" value="Rtp1_C1"/>
</dbReference>
<evidence type="ECO:0008006" key="6">
    <source>
        <dbReference type="Google" id="ProtNLM"/>
    </source>
</evidence>
<reference evidence="4 5" key="1">
    <citation type="journal article" date="2016" name="PLoS ONE">
        <title>Sequence Assembly of Yarrowia lipolytica Strain W29/CLIB89 Shows Transposable Element Diversity.</title>
        <authorList>
            <person name="Magnan C."/>
            <person name="Yu J."/>
            <person name="Chang I."/>
            <person name="Jahn E."/>
            <person name="Kanomata Y."/>
            <person name="Wu J."/>
            <person name="Zeller M."/>
            <person name="Oakes M."/>
            <person name="Baldi P."/>
            <person name="Sandmeyer S."/>
        </authorList>
    </citation>
    <scope>NUCLEOTIDE SEQUENCE [LARGE SCALE GENOMIC DNA]</scope>
    <source>
        <strain evidence="5">CLIB89(W29)</strain>
    </source>
</reference>
<dbReference type="GO" id="GO:0009306">
    <property type="term" value="P:protein secretion"/>
    <property type="evidence" value="ECO:0007669"/>
    <property type="project" value="TreeGrafter"/>
</dbReference>
<dbReference type="AlphaFoldDB" id="A0A1D8NA38"/>
<evidence type="ECO:0000313" key="4">
    <source>
        <dbReference type="EMBL" id="AOW02498.1"/>
    </source>
</evidence>
<dbReference type="VEuPathDB" id="FungiDB:YALI1_C10497g"/>
<dbReference type="KEGG" id="yli:2909781"/>
<feature type="domain" description="RNA polymerase II assembly factor Rtp1 C-terminal" evidence="2">
    <location>
        <begin position="910"/>
        <end position="942"/>
    </location>
</feature>
<comment type="similarity">
    <text evidence="1">Belongs to the Tango6 family.</text>
</comment>
<sequence>MAINCKLYAAALRQHASIVGTKWQDDLALSSCTHTPTAMKIEEIFDDETTTKPQLKPGHTTAQVRSDKDIEMEIDDDIQKKVQNLKVEDLEDLEKTAVPTAKESMALDAVLKDAENLAEIGVMDNKINVTAICQYQFGPEVDPDIKRYYLTSAKGDEDSEEGNCHKKRKSVPDFRPSAVTILLSVLNLIQMRANATVHNKDIISISLNDMKTVHKILNMVVVEGLYGGLDPSLRSDLEKRTRLRPSTTEQDPILAEITYNGISELINDGGDVGGLILRAGYYGDVFLLASTLKRADFMDKIDTYQLYSILTRLAKNHPLVTSTLSTLPMRPDGVASFIDFVLTSGDSSKNLLMEKVVQVLTAVPKGVPPRDFFQSVFGQIRHILTLASDTDSSKFVVDFVAKLYDMPKFHKIVQFEINNHVLNVFRPSREKIDSVELNHVVISSKQLEQALVTLYNLLRVEQPTTDIMDKISTNLWYYAYSEHKQKLQPRMYRFLAEYISKQRLVTVDNTLRQIYNNLGQTGIYQTDFHADGDGRLELRRVSEASTSPMSILSEVDDRVSLFVRLLGEAKNPQVVSNMFTETLVRYLEHSQTDEGDPIGQLINAKLMEGLMMGHKGLIAKSPEKIVELVIKLLEGYEKQKAPVYDDSDDDMADSDDEMEGEESMVKSSLDILAALALEDANVSDAIPVVEQLMKRDPSLQQTCQTFLDSVKQSHISEFSMKQVMDMLDDSMIPIRAQGLQKLIWAIKSNHVTLAQVMPILLKNLADDDSYIYLNCVKMVEICIERYPDGLETFAGIYTDKKMAEGVRLKLGEGLAKAIERLAADRRYVNILAPKLFQIIRPDNQYENEVRISALSLISILCERNEGLYTSEGDAFDVALGVLKHEHGDIDVRRAAARLLVTLTMYMNGNHWDQIKTQAQHVYDNDADDVVKGYCKEILEYISHATAS</sequence>
<dbReference type="Gene3D" id="1.25.10.10">
    <property type="entry name" value="Leucine-rich Repeat Variant"/>
    <property type="match status" value="1"/>
</dbReference>
<dbReference type="InterPro" id="IPR011989">
    <property type="entry name" value="ARM-like"/>
</dbReference>
<gene>
    <name evidence="4" type="ORF">YALI1_C10497g</name>
</gene>
<evidence type="ECO:0000313" key="5">
    <source>
        <dbReference type="Proteomes" id="UP000182444"/>
    </source>
</evidence>
<dbReference type="SUPFAM" id="SSF48371">
    <property type="entry name" value="ARM repeat"/>
    <property type="match status" value="1"/>
</dbReference>
<dbReference type="Proteomes" id="UP000182444">
    <property type="component" value="Chromosome 1C"/>
</dbReference>
<dbReference type="InterPro" id="IPR016024">
    <property type="entry name" value="ARM-type_fold"/>
</dbReference>
<protein>
    <recommendedName>
        <fullName evidence="6">Armadillo-type protein</fullName>
    </recommendedName>
</protein>
<organism evidence="4 5">
    <name type="scientific">Yarrowia lipolytica</name>
    <name type="common">Candida lipolytica</name>
    <dbReference type="NCBI Taxonomy" id="4952"/>
    <lineage>
        <taxon>Eukaryota</taxon>
        <taxon>Fungi</taxon>
        <taxon>Dikarya</taxon>
        <taxon>Ascomycota</taxon>
        <taxon>Saccharomycotina</taxon>
        <taxon>Dipodascomycetes</taxon>
        <taxon>Dipodascales</taxon>
        <taxon>Dipodascales incertae sedis</taxon>
        <taxon>Yarrowia</taxon>
    </lineage>
</organism>
<accession>A0A1D8NA38</accession>
<dbReference type="PANTHER" id="PTHR20959">
    <property type="entry name" value="TRANSPORT AND GOLGI ORGANIZATION PROTEIN 6 FAMILY MEMBER"/>
    <property type="match status" value="1"/>
</dbReference>
<evidence type="ECO:0000256" key="1">
    <source>
        <dbReference type="ARBA" id="ARBA00005724"/>
    </source>
</evidence>
<dbReference type="InterPro" id="IPR039600">
    <property type="entry name" value="TANGO6/Rtp1"/>
</dbReference>
<dbReference type="Pfam" id="PF10304">
    <property type="entry name" value="RTP1_C2"/>
    <property type="match status" value="1"/>
</dbReference>
<dbReference type="Pfam" id="PF10363">
    <property type="entry name" value="RTP1_C1"/>
    <property type="match status" value="1"/>
</dbReference>
<dbReference type="eggNOG" id="KOG4653">
    <property type="taxonomic scope" value="Eukaryota"/>
</dbReference>